<gene>
    <name evidence="4" type="ORF">FE840_007710</name>
</gene>
<keyword evidence="1" id="KW-1133">Transmembrane helix</keyword>
<dbReference type="PROSITE" id="PS50887">
    <property type="entry name" value="GGDEF"/>
    <property type="match status" value="1"/>
</dbReference>
<dbReference type="Gene3D" id="3.20.20.450">
    <property type="entry name" value="EAL domain"/>
    <property type="match status" value="1"/>
</dbReference>
<proteinExistence type="predicted"/>
<dbReference type="SMART" id="SM01080">
    <property type="entry name" value="CHASE2"/>
    <property type="match status" value="1"/>
</dbReference>
<dbReference type="InterPro" id="IPR007890">
    <property type="entry name" value="CHASE2"/>
</dbReference>
<feature type="transmembrane region" description="Helical" evidence="1">
    <location>
        <begin position="326"/>
        <end position="346"/>
    </location>
</feature>
<feature type="transmembrane region" description="Helical" evidence="1">
    <location>
        <begin position="274"/>
        <end position="292"/>
    </location>
</feature>
<dbReference type="SUPFAM" id="SSF141868">
    <property type="entry name" value="EAL domain-like"/>
    <property type="match status" value="1"/>
</dbReference>
<dbReference type="SMART" id="SM00267">
    <property type="entry name" value="GGDEF"/>
    <property type="match status" value="1"/>
</dbReference>
<dbReference type="Pfam" id="PF00990">
    <property type="entry name" value="GGDEF"/>
    <property type="match status" value="1"/>
</dbReference>
<dbReference type="InterPro" id="IPR029787">
    <property type="entry name" value="Nucleotide_cyclase"/>
</dbReference>
<evidence type="ECO:0000313" key="4">
    <source>
        <dbReference type="EMBL" id="QLF69439.1"/>
    </source>
</evidence>
<sequence length="936" mass="102329">MKESRGAWPRLVMFCILLALPVVVPQTRFAVWLDNQLLDLRFSLHDRKASGEIVFVAIDKTSIDSIGTWPWPRTVHADLIDRLVAADVHDIYLDIDFSTPSTSVADNRLAEALADAGGGVMLPLFLQHDSAGDRGTVAASKPIPILEEHAWLAFANVEMDEGGLIRHFALSERFDGDDVPSAAALLANYDGKTQKTVLIDYSIDPLSVPVFSVRDILEGNVAKEALEGRSVVVGAFATELGDFFAVPLHGVISGPMLHILAAETLKQKGLLTEIPLLAPSLLLCGLIMIYVLRFHHQPLLATGLGLALVVITGETLAFLLQDEYRAVLSTATLWLILAFGLLILMVEKIDIETFLVEVANAENRTIRRILKRVIADSVDAIVVVDSRFRIVDLSRTTPGLLGLEKPLHRGQVITEHAPPELSAILRRAVSAFGESPGAVHTEFGRFSVAGARYAASYDDVAKGSRTLDATVTISPFDLDLPQGVQEQHEFLASVTIRDVTSRHAYETKLMQLSQYDELTGLLNRRELVVRLEQLGQPSGVFAINLHRFGVLNSTLGRELGDRLLQAVAKRLAAYAGDEGLVGRIGGDVFAIVLPGDYDDVRLAKKAEELLELFDVPVSLTDSQVDITARIGASAGSPGEGCGSKWLSDAELALDDAKTVSGRGWRLYDPLAADRQARSRRLEGELRLGLEDQQFFLLYQPQVDLKTGSVIGAEALLRWQHPSLGIISPSEFIGIAEANGFICELGRWMLVEACRAACDWPGDMSVAVNVSPLQFVKDDLVKDVEQALLLTGLPARRLHLEITESTFLDRTDDLLKSLAQLRKMGVTIALDDFGTGYSSLAYLAGFPIDKIKIDQSFIRKMSTDAASQAIVIAVAALARGLDLKIVCEGIEGDIEWTLLRQLGCEEGQGYFFGKPQTSQELVALYRDPHWSDKRRAS</sequence>
<reference evidence="4 5" key="1">
    <citation type="submission" date="2020-06" db="EMBL/GenBank/DDBJ databases">
        <title>Genome sequence of Rhizobium sp strain ADMK78.</title>
        <authorList>
            <person name="Rahi P."/>
        </authorList>
    </citation>
    <scope>NUCLEOTIDE SEQUENCE [LARGE SCALE GENOMIC DNA]</scope>
    <source>
        <strain evidence="4 5">ADMK78</strain>
    </source>
</reference>
<dbReference type="SMART" id="SM00052">
    <property type="entry name" value="EAL"/>
    <property type="match status" value="1"/>
</dbReference>
<dbReference type="Gene3D" id="3.30.70.270">
    <property type="match status" value="1"/>
</dbReference>
<evidence type="ECO:0000259" key="3">
    <source>
        <dbReference type="PROSITE" id="PS50887"/>
    </source>
</evidence>
<dbReference type="Pfam" id="PF00563">
    <property type="entry name" value="EAL"/>
    <property type="match status" value="1"/>
</dbReference>
<accession>A0ABX6QLK0</accession>
<dbReference type="InterPro" id="IPR043128">
    <property type="entry name" value="Rev_trsase/Diguanyl_cyclase"/>
</dbReference>
<evidence type="ECO:0000259" key="2">
    <source>
        <dbReference type="PROSITE" id="PS50883"/>
    </source>
</evidence>
<name>A0ABX6QLK0_9HYPH</name>
<dbReference type="SUPFAM" id="SSF55073">
    <property type="entry name" value="Nucleotide cyclase"/>
    <property type="match status" value="1"/>
</dbReference>
<keyword evidence="1" id="KW-0812">Transmembrane</keyword>
<dbReference type="Pfam" id="PF05226">
    <property type="entry name" value="CHASE2"/>
    <property type="match status" value="1"/>
</dbReference>
<dbReference type="PANTHER" id="PTHR44757">
    <property type="entry name" value="DIGUANYLATE CYCLASE DGCP"/>
    <property type="match status" value="1"/>
</dbReference>
<dbReference type="PROSITE" id="PS50883">
    <property type="entry name" value="EAL"/>
    <property type="match status" value="1"/>
</dbReference>
<dbReference type="NCBIfam" id="TIGR00254">
    <property type="entry name" value="GGDEF"/>
    <property type="match status" value="1"/>
</dbReference>
<evidence type="ECO:0000313" key="5">
    <source>
        <dbReference type="Proteomes" id="UP000308530"/>
    </source>
</evidence>
<feature type="domain" description="EAL" evidence="2">
    <location>
        <begin position="678"/>
        <end position="928"/>
    </location>
</feature>
<dbReference type="CDD" id="cd01948">
    <property type="entry name" value="EAL"/>
    <property type="match status" value="1"/>
</dbReference>
<organism evidence="4 5">
    <name type="scientific">Peteryoungia desertarenae</name>
    <dbReference type="NCBI Taxonomy" id="1813451"/>
    <lineage>
        <taxon>Bacteria</taxon>
        <taxon>Pseudomonadati</taxon>
        <taxon>Pseudomonadota</taxon>
        <taxon>Alphaproteobacteria</taxon>
        <taxon>Hyphomicrobiales</taxon>
        <taxon>Rhizobiaceae</taxon>
        <taxon>Peteryoungia</taxon>
    </lineage>
</organism>
<keyword evidence="5" id="KW-1185">Reference proteome</keyword>
<dbReference type="InterPro" id="IPR001633">
    <property type="entry name" value="EAL_dom"/>
</dbReference>
<dbReference type="CDD" id="cd01949">
    <property type="entry name" value="GGDEF"/>
    <property type="match status" value="1"/>
</dbReference>
<evidence type="ECO:0000256" key="1">
    <source>
        <dbReference type="SAM" id="Phobius"/>
    </source>
</evidence>
<dbReference type="InterPro" id="IPR035919">
    <property type="entry name" value="EAL_sf"/>
</dbReference>
<dbReference type="PANTHER" id="PTHR44757:SF2">
    <property type="entry name" value="BIOFILM ARCHITECTURE MAINTENANCE PROTEIN MBAA"/>
    <property type="match status" value="1"/>
</dbReference>
<feature type="domain" description="GGDEF" evidence="3">
    <location>
        <begin position="536"/>
        <end position="669"/>
    </location>
</feature>
<feature type="transmembrane region" description="Helical" evidence="1">
    <location>
        <begin position="299"/>
        <end position="320"/>
    </location>
</feature>
<dbReference type="RefSeq" id="WP_138285429.1">
    <property type="nucleotide sequence ID" value="NZ_CP058350.1"/>
</dbReference>
<dbReference type="Proteomes" id="UP000308530">
    <property type="component" value="Chromosome"/>
</dbReference>
<dbReference type="InterPro" id="IPR000160">
    <property type="entry name" value="GGDEF_dom"/>
</dbReference>
<dbReference type="EMBL" id="CP058350">
    <property type="protein sequence ID" value="QLF69439.1"/>
    <property type="molecule type" value="Genomic_DNA"/>
</dbReference>
<dbReference type="InterPro" id="IPR052155">
    <property type="entry name" value="Biofilm_reg_signaling"/>
</dbReference>
<keyword evidence="1" id="KW-0472">Membrane</keyword>
<protein>
    <submittedName>
        <fullName evidence="4">EAL domain-containing protein</fullName>
    </submittedName>
</protein>